<organism evidence="9 10">
    <name type="scientific">Amedibacillus dolichus</name>
    <dbReference type="NCBI Taxonomy" id="31971"/>
    <lineage>
        <taxon>Bacteria</taxon>
        <taxon>Bacillati</taxon>
        <taxon>Bacillota</taxon>
        <taxon>Erysipelotrichia</taxon>
        <taxon>Erysipelotrichales</taxon>
        <taxon>Erysipelotrichaceae</taxon>
        <taxon>Amedibacillus</taxon>
    </lineage>
</organism>
<dbReference type="RefSeq" id="WP_289608167.1">
    <property type="nucleotide sequence ID" value="NZ_JAUDCG010000040.1"/>
</dbReference>
<comment type="caution">
    <text evidence="9">The sequence shown here is derived from an EMBL/GenBank/DDBJ whole genome shotgun (WGS) entry which is preliminary data.</text>
</comment>
<evidence type="ECO:0000313" key="10">
    <source>
        <dbReference type="Proteomes" id="UP001529340"/>
    </source>
</evidence>
<dbReference type="Gene3D" id="3.40.640.10">
    <property type="entry name" value="Type I PLP-dependent aspartate aminotransferase-like (Major domain)"/>
    <property type="match status" value="1"/>
</dbReference>
<dbReference type="EMBL" id="JAUDCG010000040">
    <property type="protein sequence ID" value="MDM8157722.1"/>
    <property type="molecule type" value="Genomic_DNA"/>
</dbReference>
<protein>
    <submittedName>
        <fullName evidence="9">Cysteine desulfurase family protein</fullName>
    </submittedName>
</protein>
<evidence type="ECO:0000256" key="7">
    <source>
        <dbReference type="RuleBase" id="RU004504"/>
    </source>
</evidence>
<dbReference type="Pfam" id="PF00266">
    <property type="entry name" value="Aminotran_5"/>
    <property type="match status" value="1"/>
</dbReference>
<dbReference type="PIRSF" id="PIRSF005572">
    <property type="entry name" value="NifS"/>
    <property type="match status" value="1"/>
</dbReference>
<keyword evidence="10" id="KW-1185">Reference proteome</keyword>
<evidence type="ECO:0000256" key="4">
    <source>
        <dbReference type="ARBA" id="ARBA00022898"/>
    </source>
</evidence>
<reference evidence="9 10" key="3">
    <citation type="submission" date="2023-06" db="EMBL/GenBank/DDBJ databases">
        <authorList>
            <person name="Zeman M."/>
            <person name="Kubasova T."/>
            <person name="Jahodarova E."/>
            <person name="Nykrynova M."/>
            <person name="Rychlik I."/>
        </authorList>
    </citation>
    <scope>NUCLEOTIDE SEQUENCE [LARGE SCALE GENOMIC DNA]</scope>
    <source>
        <strain evidence="9 10">ET39</strain>
    </source>
</reference>
<keyword evidence="5" id="KW-0408">Iron</keyword>
<keyword evidence="3" id="KW-0479">Metal-binding</keyword>
<keyword evidence="6" id="KW-0411">Iron-sulfur</keyword>
<dbReference type="InterPro" id="IPR015422">
    <property type="entry name" value="PyrdxlP-dep_Trfase_small"/>
</dbReference>
<reference evidence="10" key="1">
    <citation type="submission" date="2023-06" db="EMBL/GenBank/DDBJ databases">
        <title>Identification and characterization of horizontal gene transfer across gut microbiota members of farm animals based on homology search.</title>
        <authorList>
            <person name="Zeman M."/>
            <person name="Kubasova T."/>
            <person name="Jahodarova E."/>
            <person name="Nykrynova M."/>
            <person name="Rychlik I."/>
        </authorList>
    </citation>
    <scope>NUCLEOTIDE SEQUENCE [LARGE SCALE GENOMIC DNA]</scope>
    <source>
        <strain evidence="10">ET39</strain>
    </source>
</reference>
<dbReference type="PANTHER" id="PTHR11601">
    <property type="entry name" value="CYSTEINE DESULFURYLASE FAMILY MEMBER"/>
    <property type="match status" value="1"/>
</dbReference>
<dbReference type="InterPro" id="IPR015421">
    <property type="entry name" value="PyrdxlP-dep_Trfase_major"/>
</dbReference>
<dbReference type="InterPro" id="IPR000192">
    <property type="entry name" value="Aminotrans_V_dom"/>
</dbReference>
<dbReference type="InterPro" id="IPR015424">
    <property type="entry name" value="PyrdxlP-dep_Trfase"/>
</dbReference>
<dbReference type="InterPro" id="IPR020578">
    <property type="entry name" value="Aminotrans_V_PyrdxlP_BS"/>
</dbReference>
<dbReference type="Gene3D" id="1.10.260.50">
    <property type="match status" value="1"/>
</dbReference>
<dbReference type="PROSITE" id="PS00595">
    <property type="entry name" value="AA_TRANSFER_CLASS_5"/>
    <property type="match status" value="1"/>
</dbReference>
<dbReference type="InterPro" id="IPR016454">
    <property type="entry name" value="Cysteine_dSase"/>
</dbReference>
<accession>A0ABT7UDN5</accession>
<evidence type="ECO:0000259" key="8">
    <source>
        <dbReference type="Pfam" id="PF00266"/>
    </source>
</evidence>
<comment type="cofactor">
    <cofactor evidence="1 7">
        <name>pyridoxal 5'-phosphate</name>
        <dbReference type="ChEBI" id="CHEBI:597326"/>
    </cofactor>
</comment>
<comment type="similarity">
    <text evidence="2">Belongs to the class-V pyridoxal-phosphate-dependent aminotransferase family. NifS/IscS subfamily.</text>
</comment>
<sequence>MIYFDYASTTPVRAEVLEAYEKILHTYYANADSLHQEGRKVHTLLEQSRANIAQLFHVRPSEILYASCASEANNYALKGFALANQNRGKHIITSCAEHSSIQSSARQLEEVFGFEVTYLPLHADGRVHLEDVKQALRKDTILVSIMLVNNETGCINPIEEIATYVHAHSRAVVHSDMVQGLGKMTLPLAAVDMATFSAHKIFGLKGSGILYHREHLRLLALISAGQQEGGLRGGTSNAPTEIVFAKTLRLALEEQEAHIAHVRELNAYARAQLQTVRDIEINSPAEALPFILNFSCLSIGSEIMLNALDARGICVSAQSTCNSRGKAISHVLLAMGKDQLRATHAVRLSFSHLSTRQEIDFFIRALKEIIDEYATR</sequence>
<dbReference type="Gene3D" id="3.90.1150.10">
    <property type="entry name" value="Aspartate Aminotransferase, domain 1"/>
    <property type="match status" value="1"/>
</dbReference>
<dbReference type="PANTHER" id="PTHR11601:SF50">
    <property type="entry name" value="CYSTEINE DESULFURASE ISCS 2-RELATED"/>
    <property type="match status" value="1"/>
</dbReference>
<evidence type="ECO:0000256" key="3">
    <source>
        <dbReference type="ARBA" id="ARBA00022723"/>
    </source>
</evidence>
<reference evidence="9 10" key="2">
    <citation type="submission" date="2023-06" db="EMBL/GenBank/DDBJ databases">
        <title>Identification and characterization of horizontal gene transfer across gut microbiota members of farm animals based on homology search.</title>
        <authorList>
            <person name="Schwarzerova J."/>
            <person name="Nykrynova M."/>
            <person name="Jureckova K."/>
            <person name="Cejkova D."/>
            <person name="Rychlik I."/>
        </authorList>
    </citation>
    <scope>NUCLEOTIDE SEQUENCE [LARGE SCALE GENOMIC DNA]</scope>
    <source>
        <strain evidence="9 10">ET39</strain>
    </source>
</reference>
<evidence type="ECO:0000256" key="5">
    <source>
        <dbReference type="ARBA" id="ARBA00023004"/>
    </source>
</evidence>
<name>A0ABT7UDN5_9FIRM</name>
<evidence type="ECO:0000256" key="2">
    <source>
        <dbReference type="ARBA" id="ARBA00006490"/>
    </source>
</evidence>
<feature type="domain" description="Aminotransferase class V" evidence="8">
    <location>
        <begin position="2"/>
        <end position="361"/>
    </location>
</feature>
<evidence type="ECO:0000256" key="6">
    <source>
        <dbReference type="ARBA" id="ARBA00023014"/>
    </source>
</evidence>
<evidence type="ECO:0000256" key="1">
    <source>
        <dbReference type="ARBA" id="ARBA00001933"/>
    </source>
</evidence>
<keyword evidence="4" id="KW-0663">Pyridoxal phosphate</keyword>
<dbReference type="Proteomes" id="UP001529340">
    <property type="component" value="Unassembled WGS sequence"/>
</dbReference>
<evidence type="ECO:0000313" key="9">
    <source>
        <dbReference type="EMBL" id="MDM8157722.1"/>
    </source>
</evidence>
<dbReference type="SUPFAM" id="SSF53383">
    <property type="entry name" value="PLP-dependent transferases"/>
    <property type="match status" value="1"/>
</dbReference>
<gene>
    <name evidence="9" type="ORF">QUV96_08735</name>
</gene>
<proteinExistence type="inferred from homology"/>